<protein>
    <submittedName>
        <fullName evidence="9">MFS transporter</fullName>
    </submittedName>
</protein>
<dbReference type="RefSeq" id="WP_109919532.1">
    <property type="nucleotide sequence ID" value="NZ_QGLF01000001.1"/>
</dbReference>
<dbReference type="AlphaFoldDB" id="A0A317E9C5"/>
<gene>
    <name evidence="9" type="ORF">DKG75_02705</name>
</gene>
<feature type="transmembrane region" description="Helical" evidence="7">
    <location>
        <begin position="248"/>
        <end position="266"/>
    </location>
</feature>
<keyword evidence="10" id="KW-1185">Reference proteome</keyword>
<comment type="caution">
    <text evidence="9">The sequence shown here is derived from an EMBL/GenBank/DDBJ whole genome shotgun (WGS) entry which is preliminary data.</text>
</comment>
<feature type="transmembrane region" description="Helical" evidence="7">
    <location>
        <begin position="21"/>
        <end position="39"/>
    </location>
</feature>
<evidence type="ECO:0000256" key="1">
    <source>
        <dbReference type="ARBA" id="ARBA00004651"/>
    </source>
</evidence>
<dbReference type="CDD" id="cd17369">
    <property type="entry name" value="MFS_ShiA_like"/>
    <property type="match status" value="1"/>
</dbReference>
<dbReference type="InterPro" id="IPR036259">
    <property type="entry name" value="MFS_trans_sf"/>
</dbReference>
<sequence>MVSVTGGGASARVEGAERRKVVFASSLGTVFEWYDFYLYGSLAAVISKQFFSGVNPTAAFIFALMAFAAGFAVRPFGALVFGRLGDLVGRKYTFLITILMMGASTFIVGILPSYASIGIAAPIILIVLRLLQGLALGGEYGGAATYVAEHAPNDKRGLYTSWIQTTATIGLFLSLLIILGVRLSMSVEDFESWGWRIPFLVSIILLGISVWIRMQLNESPLFQKMKEEGTRSKAPLTESFGQWKNLKIVLIALFGLTAGQAVVWYTGQFYALFFLTQTLKVDAQTANLLIAGSLLIGTPFFVFFGWLSDKIGRKPIILAGCLIAAVTYFPIFKAITHYANPALESAVATAPVVVVADPTQCTFQFNPVGTSKFTSSCDVAKTALVKRGTPYSNEAAPAGTIAQIKVGEVVIASYDGLAADAKEQGVAFDAALTKALNDAAYPAKADPARINHVMVLVMLFVLVIFVTMVYGPIAAMLVELFPTRIRYTSMSLPYHIGNGWFGGFLPTTAFAIVAATGNIYDGLWYPIIIATGTFVIGLLFVRETKNNSIID</sequence>
<feature type="transmembrane region" description="Helical" evidence="7">
    <location>
        <begin position="92"/>
        <end position="111"/>
    </location>
</feature>
<dbReference type="EMBL" id="QGLF01000001">
    <property type="protein sequence ID" value="PWR23499.1"/>
    <property type="molecule type" value="Genomic_DNA"/>
</dbReference>
<feature type="domain" description="Major facilitator superfamily (MFS) profile" evidence="8">
    <location>
        <begin position="21"/>
        <end position="545"/>
    </location>
</feature>
<dbReference type="InterPro" id="IPR005829">
    <property type="entry name" value="Sugar_transporter_CS"/>
</dbReference>
<dbReference type="Pfam" id="PF00083">
    <property type="entry name" value="Sugar_tr"/>
    <property type="match status" value="2"/>
</dbReference>
<dbReference type="PROSITE" id="PS50850">
    <property type="entry name" value="MFS"/>
    <property type="match status" value="1"/>
</dbReference>
<dbReference type="InterPro" id="IPR005828">
    <property type="entry name" value="MFS_sugar_transport-like"/>
</dbReference>
<feature type="transmembrane region" description="Helical" evidence="7">
    <location>
        <begin position="158"/>
        <end position="181"/>
    </location>
</feature>
<evidence type="ECO:0000256" key="4">
    <source>
        <dbReference type="ARBA" id="ARBA00022692"/>
    </source>
</evidence>
<feature type="transmembrane region" description="Helical" evidence="7">
    <location>
        <begin position="453"/>
        <end position="478"/>
    </location>
</feature>
<keyword evidence="5 7" id="KW-1133">Transmembrane helix</keyword>
<organism evidence="9 10">
    <name type="scientific">Zavarzinia compransoris</name>
    <dbReference type="NCBI Taxonomy" id="1264899"/>
    <lineage>
        <taxon>Bacteria</taxon>
        <taxon>Pseudomonadati</taxon>
        <taxon>Pseudomonadota</taxon>
        <taxon>Alphaproteobacteria</taxon>
        <taxon>Rhodospirillales</taxon>
        <taxon>Zavarziniaceae</taxon>
        <taxon>Zavarzinia</taxon>
    </lineage>
</organism>
<evidence type="ECO:0000256" key="7">
    <source>
        <dbReference type="SAM" id="Phobius"/>
    </source>
</evidence>
<feature type="transmembrane region" description="Helical" evidence="7">
    <location>
        <begin position="316"/>
        <end position="335"/>
    </location>
</feature>
<keyword evidence="4 7" id="KW-0812">Transmembrane</keyword>
<proteinExistence type="predicted"/>
<dbReference type="GO" id="GO:0005886">
    <property type="term" value="C:plasma membrane"/>
    <property type="evidence" value="ECO:0007669"/>
    <property type="project" value="UniProtKB-SubCell"/>
</dbReference>
<dbReference type="GO" id="GO:0022857">
    <property type="term" value="F:transmembrane transporter activity"/>
    <property type="evidence" value="ECO:0007669"/>
    <property type="project" value="InterPro"/>
</dbReference>
<evidence type="ECO:0000313" key="10">
    <source>
        <dbReference type="Proteomes" id="UP000246077"/>
    </source>
</evidence>
<evidence type="ECO:0000256" key="5">
    <source>
        <dbReference type="ARBA" id="ARBA00022989"/>
    </source>
</evidence>
<dbReference type="Proteomes" id="UP000246077">
    <property type="component" value="Unassembled WGS sequence"/>
</dbReference>
<dbReference type="FunFam" id="1.20.1250.20:FF:000001">
    <property type="entry name" value="Dicarboxylate MFS transporter"/>
    <property type="match status" value="1"/>
</dbReference>
<keyword evidence="2" id="KW-0813">Transport</keyword>
<evidence type="ECO:0000259" key="8">
    <source>
        <dbReference type="PROSITE" id="PS50850"/>
    </source>
</evidence>
<evidence type="ECO:0000256" key="3">
    <source>
        <dbReference type="ARBA" id="ARBA00022475"/>
    </source>
</evidence>
<dbReference type="PANTHER" id="PTHR43045">
    <property type="entry name" value="SHIKIMATE TRANSPORTER"/>
    <property type="match status" value="1"/>
</dbReference>
<feature type="transmembrane region" description="Helical" evidence="7">
    <location>
        <begin position="286"/>
        <end position="307"/>
    </location>
</feature>
<dbReference type="Gene3D" id="1.20.1250.20">
    <property type="entry name" value="MFS general substrate transporter like domains"/>
    <property type="match status" value="2"/>
</dbReference>
<feature type="transmembrane region" description="Helical" evidence="7">
    <location>
        <begin position="117"/>
        <end position="137"/>
    </location>
</feature>
<accession>A0A317E9C5</accession>
<evidence type="ECO:0000256" key="6">
    <source>
        <dbReference type="ARBA" id="ARBA00023136"/>
    </source>
</evidence>
<name>A0A317E9C5_9PROT</name>
<dbReference type="OrthoDB" id="9783227at2"/>
<feature type="transmembrane region" description="Helical" evidence="7">
    <location>
        <begin position="193"/>
        <end position="212"/>
    </location>
</feature>
<comment type="subcellular location">
    <subcellularLocation>
        <location evidence="1">Cell membrane</location>
        <topology evidence="1">Multi-pass membrane protein</topology>
    </subcellularLocation>
</comment>
<feature type="transmembrane region" description="Helical" evidence="7">
    <location>
        <begin position="499"/>
        <end position="517"/>
    </location>
</feature>
<keyword evidence="3" id="KW-1003">Cell membrane</keyword>
<dbReference type="PROSITE" id="PS00217">
    <property type="entry name" value="SUGAR_TRANSPORT_2"/>
    <property type="match status" value="1"/>
</dbReference>
<dbReference type="SUPFAM" id="SSF103473">
    <property type="entry name" value="MFS general substrate transporter"/>
    <property type="match status" value="1"/>
</dbReference>
<reference evidence="10" key="1">
    <citation type="submission" date="2018-05" db="EMBL/GenBank/DDBJ databases">
        <title>Zavarzinia sp. HR-AS.</title>
        <authorList>
            <person name="Lee Y."/>
            <person name="Jeon C.O."/>
        </authorList>
    </citation>
    <scope>NUCLEOTIDE SEQUENCE [LARGE SCALE GENOMIC DNA]</scope>
    <source>
        <strain evidence="10">DSM 1231</strain>
    </source>
</reference>
<keyword evidence="6 7" id="KW-0472">Membrane</keyword>
<evidence type="ECO:0000256" key="2">
    <source>
        <dbReference type="ARBA" id="ARBA00022448"/>
    </source>
</evidence>
<evidence type="ECO:0000313" key="9">
    <source>
        <dbReference type="EMBL" id="PWR23499.1"/>
    </source>
</evidence>
<feature type="transmembrane region" description="Helical" evidence="7">
    <location>
        <begin position="523"/>
        <end position="541"/>
    </location>
</feature>
<feature type="transmembrane region" description="Helical" evidence="7">
    <location>
        <begin position="59"/>
        <end position="80"/>
    </location>
</feature>
<dbReference type="PANTHER" id="PTHR43045:SF7">
    <property type="entry name" value="MAJOR FACILITATOR SUPERFAMILY TRANSPORTER"/>
    <property type="match status" value="1"/>
</dbReference>
<dbReference type="InterPro" id="IPR020846">
    <property type="entry name" value="MFS_dom"/>
</dbReference>